<evidence type="ECO:0000259" key="2">
    <source>
        <dbReference type="PROSITE" id="PS51253"/>
    </source>
</evidence>
<keyword evidence="4" id="KW-1185">Reference proteome</keyword>
<evidence type="ECO:0000256" key="1">
    <source>
        <dbReference type="ARBA" id="ARBA00023125"/>
    </source>
</evidence>
<organism evidence="3 4">
    <name type="scientific">Aromia moschata</name>
    <dbReference type="NCBI Taxonomy" id="1265417"/>
    <lineage>
        <taxon>Eukaryota</taxon>
        <taxon>Metazoa</taxon>
        <taxon>Ecdysozoa</taxon>
        <taxon>Arthropoda</taxon>
        <taxon>Hexapoda</taxon>
        <taxon>Insecta</taxon>
        <taxon>Pterygota</taxon>
        <taxon>Neoptera</taxon>
        <taxon>Endopterygota</taxon>
        <taxon>Coleoptera</taxon>
        <taxon>Polyphaga</taxon>
        <taxon>Cucujiformia</taxon>
        <taxon>Chrysomeloidea</taxon>
        <taxon>Cerambycidae</taxon>
        <taxon>Cerambycinae</taxon>
        <taxon>Callichromatini</taxon>
        <taxon>Aromia</taxon>
    </lineage>
</organism>
<evidence type="ECO:0000313" key="3">
    <source>
        <dbReference type="EMBL" id="KAJ8962173.1"/>
    </source>
</evidence>
<dbReference type="AlphaFoldDB" id="A0AAV8ZFK1"/>
<reference evidence="3" key="1">
    <citation type="journal article" date="2023" name="Insect Mol. Biol.">
        <title>Genome sequencing provides insights into the evolution of gene families encoding plant cell wall-degrading enzymes in longhorned beetles.</title>
        <authorList>
            <person name="Shin N.R."/>
            <person name="Okamura Y."/>
            <person name="Kirsch R."/>
            <person name="Pauchet Y."/>
        </authorList>
    </citation>
    <scope>NUCLEOTIDE SEQUENCE</scope>
    <source>
        <strain evidence="3">AMC_N1</strain>
    </source>
</reference>
<comment type="caution">
    <text evidence="3">The sequence shown here is derived from an EMBL/GenBank/DDBJ whole genome shotgun (WGS) entry which is preliminary data.</text>
</comment>
<dbReference type="PROSITE" id="PS51253">
    <property type="entry name" value="HTH_CENPB"/>
    <property type="match status" value="1"/>
</dbReference>
<keyword evidence="1" id="KW-0238">DNA-binding</keyword>
<feature type="domain" description="HTH CENPB-type" evidence="2">
    <location>
        <begin position="9"/>
        <end position="87"/>
    </location>
</feature>
<dbReference type="EMBL" id="JAPWTK010000003">
    <property type="protein sequence ID" value="KAJ8962173.1"/>
    <property type="molecule type" value="Genomic_DNA"/>
</dbReference>
<name>A0AAV8ZFK1_9CUCU</name>
<dbReference type="GO" id="GO:0003677">
    <property type="term" value="F:DNA binding"/>
    <property type="evidence" value="ECO:0007669"/>
    <property type="project" value="UniProtKB-KW"/>
</dbReference>
<gene>
    <name evidence="3" type="ORF">NQ318_018130</name>
</gene>
<dbReference type="Proteomes" id="UP001162162">
    <property type="component" value="Unassembled WGS sequence"/>
</dbReference>
<sequence>MKNTFEYHAHYDTNRVFSKQEEELLVSYLKQAAQLHYGLSLKEVRSLAYQYAQAHNKTYSQAWASEQNAGKSWLRCFRGRYNRELSLRKPEATSLARSTEFNKLSVAMRFVQVWKSRHCLHIS</sequence>
<dbReference type="InterPro" id="IPR006600">
    <property type="entry name" value="HTH_CenpB_DNA-bd_dom"/>
</dbReference>
<accession>A0AAV8ZFK1</accession>
<proteinExistence type="predicted"/>
<protein>
    <recommendedName>
        <fullName evidence="2">HTH CENPB-type domain-containing protein</fullName>
    </recommendedName>
</protein>
<evidence type="ECO:0000313" key="4">
    <source>
        <dbReference type="Proteomes" id="UP001162162"/>
    </source>
</evidence>